<evidence type="ECO:0000256" key="5">
    <source>
        <dbReference type="ARBA" id="ARBA00022737"/>
    </source>
</evidence>
<keyword evidence="3" id="KW-0813">Transport</keyword>
<dbReference type="InterPro" id="IPR036390">
    <property type="entry name" value="WH_DNA-bd_sf"/>
</dbReference>
<evidence type="ECO:0000313" key="15">
    <source>
        <dbReference type="Proteomes" id="UP000076502"/>
    </source>
</evidence>
<dbReference type="GO" id="GO:0006606">
    <property type="term" value="P:protein import into nucleus"/>
    <property type="evidence" value="ECO:0007669"/>
    <property type="project" value="InterPro"/>
</dbReference>
<dbReference type="PROSITE" id="PS50039">
    <property type="entry name" value="FORK_HEAD_3"/>
    <property type="match status" value="1"/>
</dbReference>
<dbReference type="STRING" id="178035.A0A154NYU6"/>
<dbReference type="SUPFAM" id="SSF46785">
    <property type="entry name" value="Winged helix' DNA-binding domain"/>
    <property type="match status" value="1"/>
</dbReference>
<dbReference type="InterPro" id="IPR016024">
    <property type="entry name" value="ARM-type_fold"/>
</dbReference>
<dbReference type="InterPro" id="IPR057672">
    <property type="entry name" value="TPR_IPO4/5"/>
</dbReference>
<dbReference type="PROSITE" id="PS50166">
    <property type="entry name" value="IMPORTIN_B_NT"/>
    <property type="match status" value="1"/>
</dbReference>
<dbReference type="Pfam" id="PF03810">
    <property type="entry name" value="IBN_N"/>
    <property type="match status" value="1"/>
</dbReference>
<feature type="region of interest" description="Disordered" evidence="11">
    <location>
        <begin position="1105"/>
        <end position="1132"/>
    </location>
</feature>
<evidence type="ECO:0000313" key="14">
    <source>
        <dbReference type="EMBL" id="KZC04797.1"/>
    </source>
</evidence>
<evidence type="ECO:0000256" key="4">
    <source>
        <dbReference type="ARBA" id="ARBA00022490"/>
    </source>
</evidence>
<dbReference type="Pfam" id="PF00250">
    <property type="entry name" value="Forkhead"/>
    <property type="match status" value="1"/>
</dbReference>
<keyword evidence="8 9" id="KW-0539">Nucleus</keyword>
<dbReference type="InterPro" id="IPR036388">
    <property type="entry name" value="WH-like_DNA-bd_sf"/>
</dbReference>
<dbReference type="PROSITE" id="PS50077">
    <property type="entry name" value="HEAT_REPEAT"/>
    <property type="match status" value="1"/>
</dbReference>
<reference evidence="14 15" key="1">
    <citation type="submission" date="2015-07" db="EMBL/GenBank/DDBJ databases">
        <title>The genome of Dufourea novaeangliae.</title>
        <authorList>
            <person name="Pan H."/>
            <person name="Kapheim K."/>
        </authorList>
    </citation>
    <scope>NUCLEOTIDE SEQUENCE [LARGE SCALE GENOMIC DNA]</scope>
    <source>
        <strain evidence="14">0120121106</strain>
        <tissue evidence="14">Whole body</tissue>
    </source>
</reference>
<dbReference type="InterPro" id="IPR040122">
    <property type="entry name" value="Importin_beta"/>
</dbReference>
<dbReference type="SUPFAM" id="SSF48371">
    <property type="entry name" value="ARM repeat"/>
    <property type="match status" value="2"/>
</dbReference>
<dbReference type="GO" id="GO:0001710">
    <property type="term" value="P:mesodermal cell fate commitment"/>
    <property type="evidence" value="ECO:0007669"/>
    <property type="project" value="UniProtKB-ARBA"/>
</dbReference>
<keyword evidence="7 9" id="KW-0238">DNA-binding</keyword>
<evidence type="ECO:0000256" key="11">
    <source>
        <dbReference type="SAM" id="MobiDB-lite"/>
    </source>
</evidence>
<dbReference type="Pfam" id="PF02985">
    <property type="entry name" value="HEAT"/>
    <property type="match status" value="1"/>
</dbReference>
<feature type="domain" description="Fork-head" evidence="12">
    <location>
        <begin position="85"/>
        <end position="179"/>
    </location>
</feature>
<evidence type="ECO:0000256" key="2">
    <source>
        <dbReference type="ARBA" id="ARBA00004496"/>
    </source>
</evidence>
<dbReference type="OrthoDB" id="5954824at2759"/>
<dbReference type="GO" id="GO:0005737">
    <property type="term" value="C:cytoplasm"/>
    <property type="evidence" value="ECO:0007669"/>
    <property type="project" value="UniProtKB-SubCell"/>
</dbReference>
<evidence type="ECO:0000256" key="3">
    <source>
        <dbReference type="ARBA" id="ARBA00022448"/>
    </source>
</evidence>
<feature type="compositionally biased region" description="Acidic residues" evidence="11">
    <location>
        <begin position="1106"/>
        <end position="1131"/>
    </location>
</feature>
<dbReference type="InterPro" id="IPR018122">
    <property type="entry name" value="TF_fork_head_CS_1"/>
</dbReference>
<evidence type="ECO:0000256" key="6">
    <source>
        <dbReference type="ARBA" id="ARBA00022927"/>
    </source>
</evidence>
<evidence type="ECO:0000256" key="7">
    <source>
        <dbReference type="ARBA" id="ARBA00023125"/>
    </source>
</evidence>
<protein>
    <submittedName>
        <fullName evidence="14">Importin-4</fullName>
    </submittedName>
</protein>
<dbReference type="InterPro" id="IPR030456">
    <property type="entry name" value="TF_fork_head_CS_2"/>
</dbReference>
<dbReference type="InterPro" id="IPR000357">
    <property type="entry name" value="HEAT"/>
</dbReference>
<dbReference type="InterPro" id="IPR001766">
    <property type="entry name" value="Fork_head_dom"/>
</dbReference>
<dbReference type="FunFam" id="1.10.10.10:FF:000071">
    <property type="entry name" value="Forkhead box F1"/>
    <property type="match status" value="1"/>
</dbReference>
<accession>A0A154NYU6</accession>
<evidence type="ECO:0000259" key="12">
    <source>
        <dbReference type="PROSITE" id="PS50039"/>
    </source>
</evidence>
<keyword evidence="6" id="KW-0653">Protein transport</keyword>
<feature type="repeat" description="HEAT" evidence="10">
    <location>
        <begin position="1363"/>
        <end position="1401"/>
    </location>
</feature>
<dbReference type="GO" id="GO:0003700">
    <property type="term" value="F:DNA-binding transcription factor activity"/>
    <property type="evidence" value="ECO:0007669"/>
    <property type="project" value="InterPro"/>
</dbReference>
<dbReference type="PANTHER" id="PTHR10527">
    <property type="entry name" value="IMPORTIN BETA"/>
    <property type="match status" value="1"/>
</dbReference>
<dbReference type="PROSITE" id="PS00658">
    <property type="entry name" value="FORK_HEAD_2"/>
    <property type="match status" value="1"/>
</dbReference>
<feature type="domain" description="Importin N-terminal" evidence="13">
    <location>
        <begin position="485"/>
        <end position="553"/>
    </location>
</feature>
<dbReference type="InterPro" id="IPR021133">
    <property type="entry name" value="HEAT_type_2"/>
</dbReference>
<keyword evidence="15" id="KW-1185">Reference proteome</keyword>
<name>A0A154NYU6_DUFNO</name>
<evidence type="ECO:0000256" key="9">
    <source>
        <dbReference type="PROSITE-ProRule" id="PRU00089"/>
    </source>
</evidence>
<keyword evidence="5" id="KW-0677">Repeat</keyword>
<gene>
    <name evidence="14" type="ORF">WN55_09596</name>
</gene>
<dbReference type="GO" id="GO:0043565">
    <property type="term" value="F:sequence-specific DNA binding"/>
    <property type="evidence" value="ECO:0007669"/>
    <property type="project" value="InterPro"/>
</dbReference>
<dbReference type="Proteomes" id="UP000076502">
    <property type="component" value="Unassembled WGS sequence"/>
</dbReference>
<dbReference type="PRINTS" id="PR00053">
    <property type="entry name" value="FORKHEAD"/>
</dbReference>
<feature type="DNA-binding region" description="Fork-head" evidence="9">
    <location>
        <begin position="85"/>
        <end position="179"/>
    </location>
</feature>
<comment type="subcellular location">
    <subcellularLocation>
        <location evidence="2">Cytoplasm</location>
    </subcellularLocation>
    <subcellularLocation>
        <location evidence="1 9">Nucleus</location>
    </subcellularLocation>
</comment>
<dbReference type="CDD" id="cd20020">
    <property type="entry name" value="FH_FOXF"/>
    <property type="match status" value="1"/>
</dbReference>
<dbReference type="Gene3D" id="1.25.10.10">
    <property type="entry name" value="Leucine-rich Repeat Variant"/>
    <property type="match status" value="1"/>
</dbReference>
<keyword evidence="4" id="KW-0963">Cytoplasm</keyword>
<organism evidence="14 15">
    <name type="scientific">Dufourea novaeangliae</name>
    <name type="common">Sweat bee</name>
    <dbReference type="NCBI Taxonomy" id="178035"/>
    <lineage>
        <taxon>Eukaryota</taxon>
        <taxon>Metazoa</taxon>
        <taxon>Ecdysozoa</taxon>
        <taxon>Arthropoda</taxon>
        <taxon>Hexapoda</taxon>
        <taxon>Insecta</taxon>
        <taxon>Pterygota</taxon>
        <taxon>Neoptera</taxon>
        <taxon>Endopterygota</taxon>
        <taxon>Hymenoptera</taxon>
        <taxon>Apocrita</taxon>
        <taxon>Aculeata</taxon>
        <taxon>Apoidea</taxon>
        <taxon>Anthophila</taxon>
        <taxon>Halictidae</taxon>
        <taxon>Rophitinae</taxon>
        <taxon>Dufourea</taxon>
    </lineage>
</organism>
<evidence type="ECO:0000256" key="8">
    <source>
        <dbReference type="ARBA" id="ARBA00023242"/>
    </source>
</evidence>
<dbReference type="Pfam" id="PF25780">
    <property type="entry name" value="TPR_IPO5"/>
    <property type="match status" value="1"/>
</dbReference>
<dbReference type="SMART" id="SM00339">
    <property type="entry name" value="FH"/>
    <property type="match status" value="1"/>
</dbReference>
<dbReference type="Gene3D" id="1.10.10.10">
    <property type="entry name" value="Winged helix-like DNA-binding domain superfamily/Winged helix DNA-binding domain"/>
    <property type="match status" value="1"/>
</dbReference>
<dbReference type="InterPro" id="IPR011989">
    <property type="entry name" value="ARM-like"/>
</dbReference>
<sequence length="1543" mass="171877">MDQTVIVPSNPRVATETARLAMKNESDASMHLHDQSTLAHTNSVVPRGSLSITAGLTQDQSLDPLMCNPTSTELPRKPGARRQEKPPYSYIALIVMAIQSSPGKRLTLSEIYSFLQQRFPFFRGAYQGWKNSVRHNLSLNECFIKLPKGLGRPGKGHYWTIDPSTEYMFEEGGFRRRPRGFRRKCQALKPQYPQYFAGTGPVSVQPPGYENLTAGAIEYPNGYQNQYQNYQEYAMYAPGAAVSADWAYPEATYKTPPIAEVTYKTTEVTYKTGEPSVYRNGEIVAFKSEPGYPRSQDPLAYRPTEGFSVKDHQQHHPETVYKENETMMTYKCQSNNTPSTAQTPGQDYYVGYGLNNTGNNVNVAMQGINETGNSSPVGGNVSSPHSGCQTPVTDNGIKMQCSNTNSTSSGGGLIDRKPSYFGHPAAGSVTLSSLGSLGSLNLSNIGGLSISNIPGGVPSNIHHGTTTPSSTMYYDQIKYSMNYEIAEKLREAFKKPESTPALCQLIISSPNSQIRQYAAVLLRKRYGKSKHWLKLPRHIRSEFKPVILQALINEPEKFVKNAIAQLIGVIVKHELPNNEWPEVLQFVQQLITSENLAEKELGTYTLSIMTEVAPDAYQTHAGSIAVLMGQTLNSLQDLGNPVAYYVLRILQNLVPLVQNNQMMVNAYHQMLPQVMATIQSLATTNEDKAIECFELVDELCENAIAVIAPHVKLLVSMCLAIAGNKSLDSALRVKAVVSIGWLARTKKKAMIKHKLVEPVIDMLFNLMSTRPEDDEDEVYFTDNEDNTPVTCATQVVDLLALHLPPEKLIPQLLRYIEPGLQGTDVYAKKASYLAMAVLAEGCSEYIRTKYLESFLHCTCQGITDSVPVVRNAALFALGQFSEHLQPDISKYSSVLLPVLFEYLGQICAHIKQEKKAPPSVDRMFYALEMFCENLNESLLPYLPTLMERLFEILNADTPIHVRELSLSAIGSAALASKEHMLPYFERIVSILDTYLSEKQTQETMCLQVQAVDTLGVLARTIGDKNFAPLAGRSLNFGLNLLKETQDPDLRKSIFGLFASISTIMKKEMASALPDIVENMILSIQSSEGIVPHYKEDESSAFPVYEDLSESENENDEEDIENTDNEEDDDDVAGYSVENAYIDEKEEAILALKEIAEHTEEAFLPYLQKSFEETFKLINYPQEDIRKAAIDGLLQFCINFSKINTNEGKEALLKALSVYIPKLSELIQLDTERSVVISGLDAFAELLKEIKTDVLVGEGHKDAIKNCIRAVMLGKTECQDQEETEEVETEAEQDELLVECAGDVFTNLGKVISPEAFAIFFQTILPRLLERLRKNKSEAQRSFAVGTIAESFAGLKHAAFINQLLPLLFTLVDDPSDEVRNNAIYGIGELALHAKDAVYPRYEEIVSFLCNSLGKETHAGARDNIIGAIARLIITNYQGVCLEQVFPIFVSQLPLKEDFEENKAVFRSILTLYQAGHSILQPHMHILLKVAVNVLYEESATDDEAKSFVMEFIKSAQRDFPNEWNSMYAELPVEVGTKVQQIFS</sequence>
<dbReference type="SMART" id="SM00913">
    <property type="entry name" value="IBN_N"/>
    <property type="match status" value="1"/>
</dbReference>
<dbReference type="InterPro" id="IPR001494">
    <property type="entry name" value="Importin-beta_N"/>
</dbReference>
<evidence type="ECO:0000256" key="10">
    <source>
        <dbReference type="PROSITE-ProRule" id="PRU00103"/>
    </source>
</evidence>
<dbReference type="GO" id="GO:0005634">
    <property type="term" value="C:nucleus"/>
    <property type="evidence" value="ECO:0007669"/>
    <property type="project" value="UniProtKB-SubCell"/>
</dbReference>
<evidence type="ECO:0000256" key="1">
    <source>
        <dbReference type="ARBA" id="ARBA00004123"/>
    </source>
</evidence>
<dbReference type="GO" id="GO:0031267">
    <property type="term" value="F:small GTPase binding"/>
    <property type="evidence" value="ECO:0007669"/>
    <property type="project" value="InterPro"/>
</dbReference>
<proteinExistence type="predicted"/>
<dbReference type="PROSITE" id="PS00657">
    <property type="entry name" value="FORK_HEAD_1"/>
    <property type="match status" value="1"/>
</dbReference>
<evidence type="ECO:0000259" key="13">
    <source>
        <dbReference type="PROSITE" id="PS50166"/>
    </source>
</evidence>
<dbReference type="EMBL" id="KQ434783">
    <property type="protein sequence ID" value="KZC04797.1"/>
    <property type="molecule type" value="Genomic_DNA"/>
</dbReference>